<dbReference type="InterPro" id="IPR001853">
    <property type="entry name" value="DSBA-like_thioredoxin_dom"/>
</dbReference>
<protein>
    <submittedName>
        <fullName evidence="2">DsbA family oxidoreductase</fullName>
    </submittedName>
</protein>
<organism evidence="2 3">
    <name type="scientific">Chitinophaga oryziterrae</name>
    <dbReference type="NCBI Taxonomy" id="1031224"/>
    <lineage>
        <taxon>Bacteria</taxon>
        <taxon>Pseudomonadati</taxon>
        <taxon>Bacteroidota</taxon>
        <taxon>Chitinophagia</taxon>
        <taxon>Chitinophagales</taxon>
        <taxon>Chitinophagaceae</taxon>
        <taxon>Chitinophaga</taxon>
    </lineage>
</organism>
<dbReference type="GO" id="GO:0016491">
    <property type="term" value="F:oxidoreductase activity"/>
    <property type="evidence" value="ECO:0007669"/>
    <property type="project" value="InterPro"/>
</dbReference>
<dbReference type="PANTHER" id="PTHR13887">
    <property type="entry name" value="GLUTATHIONE S-TRANSFERASE KAPPA"/>
    <property type="match status" value="1"/>
</dbReference>
<proteinExistence type="predicted"/>
<sequence length="235" mass="26021">MKVEIWSDVMCPFCYIGKRKFEAAMSKFTDAAGIEVEWHSFQLDPTIKSGHDKDLYQYLSERKGIPYEQAVQMNAQVAATAAAAGITFNPANAVVANSFDAHRLIHLAKKNNLGDEAEERLFKSYFTESKDFGDHAVLTQLGKEIGLDEASVKETLASDAYAKDVNADINEAQALGIRGVPFFVFDRKYAVSGAQASEIFLEVLDKSFAEWRKENPASPFETIEGEVCTPDGECK</sequence>
<dbReference type="AlphaFoldDB" id="A0A6N8J8E5"/>
<dbReference type="CDD" id="cd03024">
    <property type="entry name" value="DsbA_FrnE"/>
    <property type="match status" value="1"/>
</dbReference>
<dbReference type="Gene3D" id="3.40.30.10">
    <property type="entry name" value="Glutaredoxin"/>
    <property type="match status" value="1"/>
</dbReference>
<gene>
    <name evidence="2" type="ORF">GO495_07345</name>
</gene>
<dbReference type="SUPFAM" id="SSF52833">
    <property type="entry name" value="Thioredoxin-like"/>
    <property type="match status" value="1"/>
</dbReference>
<feature type="domain" description="DSBA-like thioredoxin" evidence="1">
    <location>
        <begin position="3"/>
        <end position="203"/>
    </location>
</feature>
<dbReference type="Proteomes" id="UP000468388">
    <property type="component" value="Unassembled WGS sequence"/>
</dbReference>
<evidence type="ECO:0000259" key="1">
    <source>
        <dbReference type="Pfam" id="PF01323"/>
    </source>
</evidence>
<evidence type="ECO:0000313" key="3">
    <source>
        <dbReference type="Proteomes" id="UP000468388"/>
    </source>
</evidence>
<dbReference type="EMBL" id="WRXO01000001">
    <property type="protein sequence ID" value="MVT40392.1"/>
    <property type="molecule type" value="Genomic_DNA"/>
</dbReference>
<keyword evidence="3" id="KW-1185">Reference proteome</keyword>
<comment type="caution">
    <text evidence="2">The sequence shown here is derived from an EMBL/GenBank/DDBJ whole genome shotgun (WGS) entry which is preliminary data.</text>
</comment>
<dbReference type="Pfam" id="PF01323">
    <property type="entry name" value="DSBA"/>
    <property type="match status" value="1"/>
</dbReference>
<evidence type="ECO:0000313" key="2">
    <source>
        <dbReference type="EMBL" id="MVT40392.1"/>
    </source>
</evidence>
<accession>A0A6N8J8E5</accession>
<name>A0A6N8J8E5_9BACT</name>
<reference evidence="2 3" key="1">
    <citation type="submission" date="2019-12" db="EMBL/GenBank/DDBJ databases">
        <title>The draft genomic sequence of strain Chitinophaga oryziterrae JCM 16595.</title>
        <authorList>
            <person name="Zhang X."/>
        </authorList>
    </citation>
    <scope>NUCLEOTIDE SEQUENCE [LARGE SCALE GENOMIC DNA]</scope>
    <source>
        <strain evidence="2 3">JCM 16595</strain>
    </source>
</reference>
<dbReference type="PANTHER" id="PTHR13887:SF41">
    <property type="entry name" value="THIOREDOXIN SUPERFAMILY PROTEIN"/>
    <property type="match status" value="1"/>
</dbReference>
<dbReference type="InterPro" id="IPR036249">
    <property type="entry name" value="Thioredoxin-like_sf"/>
</dbReference>
<dbReference type="OrthoDB" id="9799122at2"/>